<keyword evidence="7" id="KW-0067">ATP-binding</keyword>
<evidence type="ECO:0000256" key="5">
    <source>
        <dbReference type="ARBA" id="ARBA00022741"/>
    </source>
</evidence>
<keyword evidence="5" id="KW-0547">Nucleotide-binding</keyword>
<keyword evidence="16" id="KW-1185">Reference proteome</keyword>
<dbReference type="InterPro" id="IPR003960">
    <property type="entry name" value="ATPase_AAA_CS"/>
</dbReference>
<evidence type="ECO:0000256" key="11">
    <source>
        <dbReference type="ARBA" id="ARBA00034532"/>
    </source>
</evidence>
<sequence>MSQSLVVAFSPLHSCLVNLPARWVSALSSTTAGKGCMVFKISWANDRAAYVAWSGGMSRSEQRDRTGKISSSVLEIDGTFGSQLGLAEGAEVSVEFVPSVSTCTAAEVVPAHFDDWEILELNAGAVEERLLQQARVVTVDQPIVFWLNASTSVCLHTKTVTPKGSVCLLDNDTEVMVAPMVRSHGTGGGASQLLTDDNNTHLPRMKVACMRVAVDHGVEIGSVYVNASSATSAALINSSEATNSKRNERLVRIAHITNHNDKFVSDNKQQSIVESPSGIWLSQLVTSSDVQPGILLVNPVTLEICGCDFSVGELVRVEALASVRGRVVLPVEMSFISDLPDVSDKDIKDALLAMLGDRPSIVVNVGSQVIRNGSAGEAHKSLARITSFLAPPELGAEDHMPNASETREVALLVSKGMLETLEINCTTESFSLDIAAGQSNAKDCIPTNSPLAGIDEFLNDAWQRVDSALMTSCGGGILVCGRRGSGKTSILKNLAHHAETQHHDRLVYCRYVECAKLTIDPRTSKVKEALQAIIDDVLTHQPSLLVLDDLDGLFPAENEQSDSKRVRQLVDCVTNLLNPQDGRQTTVLATTANRVQLHSGLFTAGVFHDVLEIPSPGKAEREQILSAIAMGSVTKADDDDVNFSILSYLTEGYMPADLHALYERSVHEATMRVLEQDAEAGEGDILVRHEDVIRAHSGFKPLSMRGVQLHSSQTRWSDIGGLEDTRRQLRETLELPTKYAAIFATSPLRLRSGVLLYGYPGCGKTLLASAIARECGLNFISTKGPELLSKYIGSSEQSVRDLFKRAVAAAPCVLFFDEFDSIAPRRGHDNTGVTDRVVNQFLTEMDGAEGLKGVYVLAATSRPDLIDPALLRPGRLDKAFLCGMPDLNDRSDVLRRQATKLKVSKDVDWQNIARRTESFTGADLQALVYNAFLESVHEMTDKHKAAAVDSDQNTNGDGDVKQAEFTVLSNLAKPLSAVEKTQMAERLYRLLVNADASSAQETSASKVMDAAELESLTPVVTMGHFEAAFKVTQSSLGEQDRLRFEGIYRDFVDDKKGSSDKPRKPIEQKATMA</sequence>
<evidence type="ECO:0000256" key="12">
    <source>
        <dbReference type="ARBA" id="ARBA00048778"/>
    </source>
</evidence>
<evidence type="ECO:0000256" key="2">
    <source>
        <dbReference type="ARBA" id="ARBA00006914"/>
    </source>
</evidence>
<feature type="region of interest" description="Disordered" evidence="13">
    <location>
        <begin position="1052"/>
        <end position="1073"/>
    </location>
</feature>
<evidence type="ECO:0000256" key="3">
    <source>
        <dbReference type="ARBA" id="ARBA00022448"/>
    </source>
</evidence>
<protein>
    <recommendedName>
        <fullName evidence="11">Peroxisomal ATPase PEX1</fullName>
    </recommendedName>
    <alternativeName>
        <fullName evidence="10">Peroxin-1</fullName>
    </alternativeName>
</protein>
<dbReference type="InterPro" id="IPR027417">
    <property type="entry name" value="P-loop_NTPase"/>
</dbReference>
<dbReference type="PROSITE" id="PS00674">
    <property type="entry name" value="AAA"/>
    <property type="match status" value="1"/>
</dbReference>
<dbReference type="FunFam" id="3.40.50.300:FF:000149">
    <property type="entry name" value="Nuclear valosin-containing protein-like"/>
    <property type="match status" value="1"/>
</dbReference>
<dbReference type="Pfam" id="PF09262">
    <property type="entry name" value="PEX-1N"/>
    <property type="match status" value="1"/>
</dbReference>
<evidence type="ECO:0000256" key="9">
    <source>
        <dbReference type="ARBA" id="ARBA00023136"/>
    </source>
</evidence>
<dbReference type="SUPFAM" id="SSF54585">
    <property type="entry name" value="Cdc48 domain 2-like"/>
    <property type="match status" value="1"/>
</dbReference>
<feature type="domain" description="AAA+ ATPase" evidence="14">
    <location>
        <begin position="750"/>
        <end position="886"/>
    </location>
</feature>
<dbReference type="GO" id="GO:0016558">
    <property type="term" value="P:protein import into peroxisome matrix"/>
    <property type="evidence" value="ECO:0007669"/>
    <property type="project" value="TreeGrafter"/>
</dbReference>
<dbReference type="CDD" id="cd19526">
    <property type="entry name" value="RecA-like_PEX1_r2"/>
    <property type="match status" value="1"/>
</dbReference>
<dbReference type="SUPFAM" id="SSF52540">
    <property type="entry name" value="P-loop containing nucleoside triphosphate hydrolases"/>
    <property type="match status" value="2"/>
</dbReference>
<dbReference type="GO" id="GO:0005524">
    <property type="term" value="F:ATP binding"/>
    <property type="evidence" value="ECO:0007669"/>
    <property type="project" value="UniProtKB-KW"/>
</dbReference>
<dbReference type="Gene3D" id="1.10.8.60">
    <property type="match status" value="2"/>
</dbReference>
<comment type="catalytic activity">
    <reaction evidence="12">
        <text>ATP + H2O = ADP + phosphate + H(+)</text>
        <dbReference type="Rhea" id="RHEA:13065"/>
        <dbReference type="ChEBI" id="CHEBI:15377"/>
        <dbReference type="ChEBI" id="CHEBI:15378"/>
        <dbReference type="ChEBI" id="CHEBI:30616"/>
        <dbReference type="ChEBI" id="CHEBI:43474"/>
        <dbReference type="ChEBI" id="CHEBI:456216"/>
    </reaction>
    <physiologicalReaction direction="left-to-right" evidence="12">
        <dbReference type="Rhea" id="RHEA:13066"/>
    </physiologicalReaction>
</comment>
<dbReference type="Proteomes" id="UP000193922">
    <property type="component" value="Unassembled WGS sequence"/>
</dbReference>
<dbReference type="SUPFAM" id="SSF50692">
    <property type="entry name" value="ADC-like"/>
    <property type="match status" value="1"/>
</dbReference>
<comment type="caution">
    <text evidence="15">The sequence shown here is derived from an EMBL/GenBank/DDBJ whole genome shotgun (WGS) entry which is preliminary data.</text>
</comment>
<dbReference type="InterPro" id="IPR015342">
    <property type="entry name" value="PEX1-N_C-lobe"/>
</dbReference>
<evidence type="ECO:0000256" key="13">
    <source>
        <dbReference type="SAM" id="MobiDB-lite"/>
    </source>
</evidence>
<dbReference type="Gene3D" id="3.10.330.10">
    <property type="match status" value="1"/>
</dbReference>
<dbReference type="InterPro" id="IPR041569">
    <property type="entry name" value="AAA_lid_3"/>
</dbReference>
<keyword evidence="9" id="KW-0472">Membrane</keyword>
<dbReference type="InterPro" id="IPR003593">
    <property type="entry name" value="AAA+_ATPase"/>
</dbReference>
<organism evidence="15 16">
    <name type="scientific">Linderina pennispora</name>
    <dbReference type="NCBI Taxonomy" id="61395"/>
    <lineage>
        <taxon>Eukaryota</taxon>
        <taxon>Fungi</taxon>
        <taxon>Fungi incertae sedis</taxon>
        <taxon>Zoopagomycota</taxon>
        <taxon>Kickxellomycotina</taxon>
        <taxon>Kickxellomycetes</taxon>
        <taxon>Kickxellales</taxon>
        <taxon>Kickxellaceae</taxon>
        <taxon>Linderina</taxon>
    </lineage>
</organism>
<accession>A0A1Y1W4V7</accession>
<dbReference type="Pfam" id="PF00004">
    <property type="entry name" value="AAA"/>
    <property type="match status" value="2"/>
</dbReference>
<dbReference type="InterPro" id="IPR050168">
    <property type="entry name" value="AAA_ATPase_domain"/>
</dbReference>
<dbReference type="PANTHER" id="PTHR23077:SF12">
    <property type="entry name" value="PEROXISOMAL ATPASE PEX1"/>
    <property type="match status" value="1"/>
</dbReference>
<evidence type="ECO:0000313" key="15">
    <source>
        <dbReference type="EMBL" id="ORX68547.1"/>
    </source>
</evidence>
<keyword evidence="6" id="KW-0378">Hydrolase</keyword>
<evidence type="ECO:0000256" key="1">
    <source>
        <dbReference type="ARBA" id="ARBA00004370"/>
    </source>
</evidence>
<dbReference type="GeneID" id="63801775"/>
<evidence type="ECO:0000259" key="14">
    <source>
        <dbReference type="SMART" id="SM00382"/>
    </source>
</evidence>
<dbReference type="OrthoDB" id="2187at2759"/>
<dbReference type="InterPro" id="IPR029067">
    <property type="entry name" value="CDC48_domain_2-like_sf"/>
</dbReference>
<dbReference type="Gene3D" id="3.40.50.300">
    <property type="entry name" value="P-loop containing nucleotide triphosphate hydrolases"/>
    <property type="match status" value="2"/>
</dbReference>
<dbReference type="SMART" id="SM00382">
    <property type="entry name" value="AAA"/>
    <property type="match status" value="2"/>
</dbReference>
<name>A0A1Y1W4V7_9FUNG</name>
<dbReference type="Gene3D" id="2.40.40.20">
    <property type="match status" value="1"/>
</dbReference>
<dbReference type="EMBL" id="MCFD01000009">
    <property type="protein sequence ID" value="ORX68547.1"/>
    <property type="molecule type" value="Genomic_DNA"/>
</dbReference>
<gene>
    <name evidence="15" type="ORF">DL89DRAFT_247488</name>
</gene>
<dbReference type="InterPro" id="IPR009010">
    <property type="entry name" value="Asp_de-COase-like_dom_sf"/>
</dbReference>
<feature type="compositionally biased region" description="Basic and acidic residues" evidence="13">
    <location>
        <begin position="1052"/>
        <end position="1067"/>
    </location>
</feature>
<evidence type="ECO:0000256" key="4">
    <source>
        <dbReference type="ARBA" id="ARBA00022593"/>
    </source>
</evidence>
<evidence type="ECO:0000256" key="10">
    <source>
        <dbReference type="ARBA" id="ARBA00032509"/>
    </source>
</evidence>
<dbReference type="PANTHER" id="PTHR23077">
    <property type="entry name" value="AAA-FAMILY ATPASE"/>
    <property type="match status" value="1"/>
</dbReference>
<evidence type="ECO:0000256" key="8">
    <source>
        <dbReference type="ARBA" id="ARBA00022927"/>
    </source>
</evidence>
<keyword evidence="3" id="KW-0813">Transport</keyword>
<dbReference type="InterPro" id="IPR003959">
    <property type="entry name" value="ATPase_AAA_core"/>
</dbReference>
<evidence type="ECO:0000313" key="16">
    <source>
        <dbReference type="Proteomes" id="UP000193922"/>
    </source>
</evidence>
<keyword evidence="8" id="KW-0653">Protein transport</keyword>
<dbReference type="Pfam" id="PF17862">
    <property type="entry name" value="AAA_lid_3"/>
    <property type="match status" value="1"/>
</dbReference>
<dbReference type="GO" id="GO:0016887">
    <property type="term" value="F:ATP hydrolysis activity"/>
    <property type="evidence" value="ECO:0007669"/>
    <property type="project" value="InterPro"/>
</dbReference>
<dbReference type="GO" id="GO:0005829">
    <property type="term" value="C:cytosol"/>
    <property type="evidence" value="ECO:0007669"/>
    <property type="project" value="TreeGrafter"/>
</dbReference>
<proteinExistence type="inferred from homology"/>
<keyword evidence="4" id="KW-0962">Peroxisome biogenesis</keyword>
<comment type="similarity">
    <text evidence="2">Belongs to the AAA ATPase family.</text>
</comment>
<dbReference type="STRING" id="61395.A0A1Y1W4V7"/>
<dbReference type="AlphaFoldDB" id="A0A1Y1W4V7"/>
<dbReference type="GO" id="GO:0005778">
    <property type="term" value="C:peroxisomal membrane"/>
    <property type="evidence" value="ECO:0007669"/>
    <property type="project" value="TreeGrafter"/>
</dbReference>
<evidence type="ECO:0000256" key="7">
    <source>
        <dbReference type="ARBA" id="ARBA00022840"/>
    </source>
</evidence>
<feature type="domain" description="AAA+ ATPase" evidence="14">
    <location>
        <begin position="473"/>
        <end position="617"/>
    </location>
</feature>
<reference evidence="15 16" key="1">
    <citation type="submission" date="2016-07" db="EMBL/GenBank/DDBJ databases">
        <title>Pervasive Adenine N6-methylation of Active Genes in Fungi.</title>
        <authorList>
            <consortium name="DOE Joint Genome Institute"/>
            <person name="Mondo S.J."/>
            <person name="Dannebaum R.O."/>
            <person name="Kuo R.C."/>
            <person name="Labutti K."/>
            <person name="Haridas S."/>
            <person name="Kuo A."/>
            <person name="Salamov A."/>
            <person name="Ahrendt S.R."/>
            <person name="Lipzen A."/>
            <person name="Sullivan W."/>
            <person name="Andreopoulos W.B."/>
            <person name="Clum A."/>
            <person name="Lindquist E."/>
            <person name="Daum C."/>
            <person name="Ramamoorthy G.K."/>
            <person name="Gryganskyi A."/>
            <person name="Culley D."/>
            <person name="Magnuson J.K."/>
            <person name="James T.Y."/>
            <person name="O'Malley M.A."/>
            <person name="Stajich J.E."/>
            <person name="Spatafora J.W."/>
            <person name="Visel A."/>
            <person name="Grigoriev I.V."/>
        </authorList>
    </citation>
    <scope>NUCLEOTIDE SEQUENCE [LARGE SCALE GENOMIC DNA]</scope>
    <source>
        <strain evidence="15 16">ATCC 12442</strain>
    </source>
</reference>
<evidence type="ECO:0000256" key="6">
    <source>
        <dbReference type="ARBA" id="ARBA00022801"/>
    </source>
</evidence>
<comment type="subcellular location">
    <subcellularLocation>
        <location evidence="1">Membrane</location>
    </subcellularLocation>
</comment>
<dbReference type="RefSeq" id="XP_040742329.1">
    <property type="nucleotide sequence ID" value="XM_040885127.1"/>
</dbReference>